<evidence type="ECO:0008006" key="3">
    <source>
        <dbReference type="Google" id="ProtNLM"/>
    </source>
</evidence>
<protein>
    <recommendedName>
        <fullName evidence="3">Lipocalin-like domain-containing protein</fullName>
    </recommendedName>
</protein>
<reference evidence="1 2" key="1">
    <citation type="submission" date="2013-02" db="EMBL/GenBank/DDBJ databases">
        <title>A novel strain isolated from Lonar lake, Maharashtra, India.</title>
        <authorList>
            <person name="Singh A."/>
        </authorList>
    </citation>
    <scope>NUCLEOTIDE SEQUENCE [LARGE SCALE GENOMIC DNA]</scope>
    <source>
        <strain evidence="1 2">AK24</strain>
    </source>
</reference>
<proteinExistence type="predicted"/>
<evidence type="ECO:0000313" key="1">
    <source>
        <dbReference type="EMBL" id="EON76693.1"/>
    </source>
</evidence>
<sequence length="128" mass="14551">MWTLLLGAFFSCTQQEDLSGPLPVESRVQAERVDQGFTLQQVSSVPANTFGYRLLPGGKMVNRTFSGWCATPPIVTQDYEGTWRLDGDILTWESPFWGGIETQEWRISPSAQNTIRVEVIRRDFTYSQ</sequence>
<accession>R7ZRL7</accession>
<keyword evidence="2" id="KW-1185">Reference proteome</keyword>
<gene>
    <name evidence="1" type="ORF">ADIS_3143</name>
</gene>
<dbReference type="AlphaFoldDB" id="R7ZRL7"/>
<comment type="caution">
    <text evidence="1">The sequence shown here is derived from an EMBL/GenBank/DDBJ whole genome shotgun (WGS) entry which is preliminary data.</text>
</comment>
<name>R7ZRL7_9BACT</name>
<dbReference type="EMBL" id="AQHR01000085">
    <property type="protein sequence ID" value="EON76693.1"/>
    <property type="molecule type" value="Genomic_DNA"/>
</dbReference>
<organism evidence="1 2">
    <name type="scientific">Lunatimonas lonarensis</name>
    <dbReference type="NCBI Taxonomy" id="1232681"/>
    <lineage>
        <taxon>Bacteria</taxon>
        <taxon>Pseudomonadati</taxon>
        <taxon>Bacteroidota</taxon>
        <taxon>Cytophagia</taxon>
        <taxon>Cytophagales</taxon>
        <taxon>Cyclobacteriaceae</taxon>
    </lineage>
</organism>
<evidence type="ECO:0000313" key="2">
    <source>
        <dbReference type="Proteomes" id="UP000013909"/>
    </source>
</evidence>
<dbReference type="Proteomes" id="UP000013909">
    <property type="component" value="Unassembled WGS sequence"/>
</dbReference>